<dbReference type="AlphaFoldDB" id="A0AAN9KWP2"/>
<name>A0AAN9KWP2_CANGL</name>
<comment type="caution">
    <text evidence="2">The sequence shown here is derived from an EMBL/GenBank/DDBJ whole genome shotgun (WGS) entry which is preliminary data.</text>
</comment>
<reference evidence="2 3" key="1">
    <citation type="submission" date="2024-01" db="EMBL/GenBank/DDBJ databases">
        <title>The genomes of 5 underutilized Papilionoideae crops provide insights into root nodulation and disease resistanc.</title>
        <authorList>
            <person name="Jiang F."/>
        </authorList>
    </citation>
    <scope>NUCLEOTIDE SEQUENCE [LARGE SCALE GENOMIC DNA]</scope>
    <source>
        <strain evidence="2">LVBAO_FW01</strain>
        <tissue evidence="2">Leaves</tissue>
    </source>
</reference>
<keyword evidence="1" id="KW-0472">Membrane</keyword>
<keyword evidence="3" id="KW-1185">Reference proteome</keyword>
<dbReference type="Proteomes" id="UP001367508">
    <property type="component" value="Unassembled WGS sequence"/>
</dbReference>
<accession>A0AAN9KWP2</accession>
<evidence type="ECO:0000313" key="3">
    <source>
        <dbReference type="Proteomes" id="UP001367508"/>
    </source>
</evidence>
<keyword evidence="1" id="KW-1133">Transmembrane helix</keyword>
<keyword evidence="1" id="KW-0812">Transmembrane</keyword>
<gene>
    <name evidence="2" type="ORF">VNO77_27289</name>
</gene>
<proteinExistence type="predicted"/>
<evidence type="ECO:0000256" key="1">
    <source>
        <dbReference type="SAM" id="Phobius"/>
    </source>
</evidence>
<sequence>MRWRKFARPNLQAILLHPLLWGPKDTTLLSNHDTSPWLSSFTGIFALAYMVGFMVIGPHKYLYEKAQKLGAIKTGLTQPDQSLNGANLKPKPLSVSRPYSSYSDVASRRPLLSLYESTIDLVTYHRSAYSIICRIQEVRTPLILLDIKNEFLAHGSTCCSRPLHNLDLVSLASFKPHSPQKIVFYGFLALGVRNPVGESKEFLKIELDPNSKVGTEMIGTEDKRTSTNKASTPSFLSFATLLPSLVFAASPFSSISIPLFLAYVVTTLDMAPLIKRDAKFLQFKLKEWNQHSEPPYQELWGCLSEITTALAFEFQEILCIPRAKSSSLLFLLTSETSKTITKSREPAKFFLLLPSPLFFSDFLKKKIFHSPFPTVN</sequence>
<dbReference type="EMBL" id="JAYMYQ010000006">
    <property type="protein sequence ID" value="KAK7323797.1"/>
    <property type="molecule type" value="Genomic_DNA"/>
</dbReference>
<feature type="transmembrane region" description="Helical" evidence="1">
    <location>
        <begin position="37"/>
        <end position="56"/>
    </location>
</feature>
<evidence type="ECO:0000313" key="2">
    <source>
        <dbReference type="EMBL" id="KAK7323797.1"/>
    </source>
</evidence>
<protein>
    <submittedName>
        <fullName evidence="2">Uncharacterized protein</fullName>
    </submittedName>
</protein>
<organism evidence="2 3">
    <name type="scientific">Canavalia gladiata</name>
    <name type="common">Sword bean</name>
    <name type="synonym">Dolichos gladiatus</name>
    <dbReference type="NCBI Taxonomy" id="3824"/>
    <lineage>
        <taxon>Eukaryota</taxon>
        <taxon>Viridiplantae</taxon>
        <taxon>Streptophyta</taxon>
        <taxon>Embryophyta</taxon>
        <taxon>Tracheophyta</taxon>
        <taxon>Spermatophyta</taxon>
        <taxon>Magnoliopsida</taxon>
        <taxon>eudicotyledons</taxon>
        <taxon>Gunneridae</taxon>
        <taxon>Pentapetalae</taxon>
        <taxon>rosids</taxon>
        <taxon>fabids</taxon>
        <taxon>Fabales</taxon>
        <taxon>Fabaceae</taxon>
        <taxon>Papilionoideae</taxon>
        <taxon>50 kb inversion clade</taxon>
        <taxon>NPAAA clade</taxon>
        <taxon>indigoferoid/millettioid clade</taxon>
        <taxon>Phaseoleae</taxon>
        <taxon>Canavalia</taxon>
    </lineage>
</organism>